<organism evidence="1 2">
    <name type="scientific">Stylonychia lemnae</name>
    <name type="common">Ciliate</name>
    <dbReference type="NCBI Taxonomy" id="5949"/>
    <lineage>
        <taxon>Eukaryota</taxon>
        <taxon>Sar</taxon>
        <taxon>Alveolata</taxon>
        <taxon>Ciliophora</taxon>
        <taxon>Intramacronucleata</taxon>
        <taxon>Spirotrichea</taxon>
        <taxon>Stichotrichia</taxon>
        <taxon>Sporadotrichida</taxon>
        <taxon>Oxytrichidae</taxon>
        <taxon>Stylonychinae</taxon>
        <taxon>Stylonychia</taxon>
    </lineage>
</organism>
<protein>
    <submittedName>
        <fullName evidence="1">Uncharacterized protein</fullName>
    </submittedName>
</protein>
<name>A0A078AA44_STYLE</name>
<dbReference type="Gene3D" id="2.100.10.30">
    <property type="entry name" value="Jacalin-like lectin domain"/>
    <property type="match status" value="2"/>
</dbReference>
<evidence type="ECO:0000313" key="1">
    <source>
        <dbReference type="EMBL" id="CDW78756.1"/>
    </source>
</evidence>
<dbReference type="EMBL" id="CCKQ01007399">
    <property type="protein sequence ID" value="CDW78756.1"/>
    <property type="molecule type" value="Genomic_DNA"/>
</dbReference>
<dbReference type="InParanoid" id="A0A078AA44"/>
<dbReference type="AlphaFoldDB" id="A0A078AA44"/>
<accession>A0A078AA44</accession>
<dbReference type="InterPro" id="IPR036404">
    <property type="entry name" value="Jacalin-like_lectin_dom_sf"/>
</dbReference>
<dbReference type="Proteomes" id="UP000039865">
    <property type="component" value="Unassembled WGS sequence"/>
</dbReference>
<reference evidence="1 2" key="1">
    <citation type="submission" date="2014-06" db="EMBL/GenBank/DDBJ databases">
        <authorList>
            <person name="Swart Estienne"/>
        </authorList>
    </citation>
    <scope>NUCLEOTIDE SEQUENCE [LARGE SCALE GENOMIC DNA]</scope>
    <source>
        <strain evidence="1 2">130c</strain>
    </source>
</reference>
<evidence type="ECO:0000313" key="2">
    <source>
        <dbReference type="Proteomes" id="UP000039865"/>
    </source>
</evidence>
<proteinExistence type="predicted"/>
<gene>
    <name evidence="1" type="primary">Contig4795.g5122</name>
    <name evidence="1" type="ORF">STYLEM_7740</name>
</gene>
<sequence length="461" mass="53447">MQTQQMILRANQYKGQSSRSRYIVTYFKNDAISLMVFSYLWTSTTAAKRIRELNSKSQWLVRNNFTQEYPGLFIEIEKSQPMPLKDIFFDDFADFNFVEYKDVHIHEIDLYHDGEFLNGIEVYYLVDGDIMKYALHHKMKIKSTVKGQPAPKVNNPMAVLFGAKKQDAQAEEDKEHKKTSLYFKRNEYIKRVKISGQAYLHQIEIETNDSKMYRVGARKALDHDCEFEIQDDYKIISFAGVLQILQNDCRLLNLQISSKQLNDDCENTAEISPTYREVIQLRYEMFNPLRNDMWEFVKRMKCIKLFPGKIIGKEKEINPKYFVLGGIKIVYELKNGEEFESGIESLRCQNYDMEPAILELRDNEYITTINGTGKEYVQEINMETNFYRKIKQGAKIKGNKGDDAPQKQNPSALVGLAQLNIANSQNQNNSFSMSLPPGAKVIAIAGSADDYIRSVFAYYKV</sequence>
<keyword evidence="2" id="KW-1185">Reference proteome</keyword>
<dbReference type="SUPFAM" id="SSF51101">
    <property type="entry name" value="Mannose-binding lectins"/>
    <property type="match status" value="1"/>
</dbReference>